<dbReference type="AlphaFoldDB" id="A0AAD8TPF0"/>
<dbReference type="Proteomes" id="UP001231189">
    <property type="component" value="Unassembled WGS sequence"/>
</dbReference>
<evidence type="ECO:0000313" key="5">
    <source>
        <dbReference type="Proteomes" id="UP001231189"/>
    </source>
</evidence>
<feature type="chain" id="PRO_5042220717" evidence="3">
    <location>
        <begin position="26"/>
        <end position="860"/>
    </location>
</feature>
<accession>A0AAD8TPF0</accession>
<feature type="coiled-coil region" evidence="1">
    <location>
        <begin position="30"/>
        <end position="57"/>
    </location>
</feature>
<protein>
    <submittedName>
        <fullName evidence="4">Uncharacterized protein</fullName>
    </submittedName>
</protein>
<name>A0AAD8TPF0_LOLMU</name>
<dbReference type="Pfam" id="PF04827">
    <property type="entry name" value="Plant_tran"/>
    <property type="match status" value="1"/>
</dbReference>
<keyword evidence="5" id="KW-1185">Reference proteome</keyword>
<proteinExistence type="predicted"/>
<evidence type="ECO:0000313" key="4">
    <source>
        <dbReference type="EMBL" id="KAK1685342.1"/>
    </source>
</evidence>
<dbReference type="PANTHER" id="PTHR47150:SF6">
    <property type="entry name" value="OS01G0872900 PROTEIN"/>
    <property type="match status" value="1"/>
</dbReference>
<organism evidence="4 5">
    <name type="scientific">Lolium multiflorum</name>
    <name type="common">Italian ryegrass</name>
    <name type="synonym">Lolium perenne subsp. multiflorum</name>
    <dbReference type="NCBI Taxonomy" id="4521"/>
    <lineage>
        <taxon>Eukaryota</taxon>
        <taxon>Viridiplantae</taxon>
        <taxon>Streptophyta</taxon>
        <taxon>Embryophyta</taxon>
        <taxon>Tracheophyta</taxon>
        <taxon>Spermatophyta</taxon>
        <taxon>Magnoliopsida</taxon>
        <taxon>Liliopsida</taxon>
        <taxon>Poales</taxon>
        <taxon>Poaceae</taxon>
        <taxon>BOP clade</taxon>
        <taxon>Pooideae</taxon>
        <taxon>Poodae</taxon>
        <taxon>Poeae</taxon>
        <taxon>Poeae Chloroplast Group 2 (Poeae type)</taxon>
        <taxon>Loliodinae</taxon>
        <taxon>Loliinae</taxon>
        <taxon>Lolium</taxon>
    </lineage>
</organism>
<feature type="region of interest" description="Disordered" evidence="2">
    <location>
        <begin position="317"/>
        <end position="337"/>
    </location>
</feature>
<evidence type="ECO:0000256" key="3">
    <source>
        <dbReference type="SAM" id="SignalP"/>
    </source>
</evidence>
<reference evidence="4" key="1">
    <citation type="submission" date="2023-07" db="EMBL/GenBank/DDBJ databases">
        <title>A chromosome-level genome assembly of Lolium multiflorum.</title>
        <authorList>
            <person name="Chen Y."/>
            <person name="Copetti D."/>
            <person name="Kolliker R."/>
            <person name="Studer B."/>
        </authorList>
    </citation>
    <scope>NUCLEOTIDE SEQUENCE</scope>
    <source>
        <strain evidence="4">02402/16</strain>
        <tissue evidence="4">Leaf</tissue>
    </source>
</reference>
<feature type="signal peptide" evidence="3">
    <location>
        <begin position="1"/>
        <end position="25"/>
    </location>
</feature>
<dbReference type="EMBL" id="JAUUTY010000002">
    <property type="protein sequence ID" value="KAK1685342.1"/>
    <property type="molecule type" value="Genomic_DNA"/>
</dbReference>
<keyword evidence="3" id="KW-0732">Signal</keyword>
<gene>
    <name evidence="4" type="ORF">QYE76_046190</name>
</gene>
<comment type="caution">
    <text evidence="4">The sequence shown here is derived from an EMBL/GenBank/DDBJ whole genome shotgun (WGS) entry which is preliminary data.</text>
</comment>
<sequence length="860" mass="97952">MGGGHGSLIAATILLFSCSVRVVQCDPASAVSQEHEIQRLRSKVAALEDEVSWTKDETSQLEDVVREKTAQIAALASGLEALQVRNVADDEPVVQASTNSALLEKQIERLGNDLEDQVRKGELLDARAREAERRLLELAQKLERVEKINIEQRKRIEELERDLQQHSEEKLPELERKAKLTAEELAMVRGMWLPYWFASRSVHCQELASAKWHHHGKPVLDALTHKKLLPVAKAHFNWLKNSAAYRACRDAMQPCMVKTWELAYHCWQAFKKFSEPYIARIAAASEPHLSRAPRSLFSLFLPDPAAAAFPLLRPAAARPSPPRRLLSPAHASPRLASLRSSRPFRSALALRPPGPLASTPSARLSLRRFSPRFRFRPPRSARPLSTPPASFRASPRFAFRFACLQGCAGCSPLYMEMNNNVVMDSMSDSSDWSTSDDSDIDELLQDDDVEMMSLLVEVQSFEDRAKLMDQRRGSTMGRTTIYRNRALGHEHLMEDYFAEVPTYPPRLFRRRYRMRRSLFVKIVIDCEAASTYFKRRRSAAGIMGFSAYQKISAAMRVLAYGVPADYTDEYLRIGQDTTTESVRRFAKLVIRLYGETYLRAPNEEDTKRLMETNEKRGWPGMLGSLDCMHWTWKNCPKAWHGMYCGKSRDATIVLEAVASEDTWIWHAFFGLPGTLNDINVLNRSPLFKRLISGDAPTCNYTVNGNDYSMGYYLTDGIYPEWATLVKSIKEKNGVPLSRKEAHFTRAQEAARKDIERAFGVLQARFAIVRGPARFWDKKTLVDIMKCCVILHNMILEDERGLNLPCFYDNVGTRVQPERNPSRVEAFLQAHREIEDAATHGRLRDDLVEHQWHLDGQRRAA</sequence>
<evidence type="ECO:0000256" key="2">
    <source>
        <dbReference type="SAM" id="MobiDB-lite"/>
    </source>
</evidence>
<feature type="coiled-coil region" evidence="1">
    <location>
        <begin position="100"/>
        <end position="169"/>
    </location>
</feature>
<dbReference type="PANTHER" id="PTHR47150">
    <property type="entry name" value="OS12G0169200 PROTEIN"/>
    <property type="match status" value="1"/>
</dbReference>
<dbReference type="InterPro" id="IPR006912">
    <property type="entry name" value="Harbinger_derived_prot"/>
</dbReference>
<keyword evidence="1" id="KW-0175">Coiled coil</keyword>
<evidence type="ECO:0000256" key="1">
    <source>
        <dbReference type="SAM" id="Coils"/>
    </source>
</evidence>